<evidence type="ECO:0000259" key="17">
    <source>
        <dbReference type="PROSITE" id="PS50929"/>
    </source>
</evidence>
<evidence type="ECO:0000256" key="5">
    <source>
        <dbReference type="ARBA" id="ARBA00022737"/>
    </source>
</evidence>
<evidence type="ECO:0000256" key="3">
    <source>
        <dbReference type="ARBA" id="ARBA00022448"/>
    </source>
</evidence>
<dbReference type="InterPro" id="IPR003593">
    <property type="entry name" value="AAA+_ATPase"/>
</dbReference>
<feature type="region of interest" description="Disordered" evidence="12">
    <location>
        <begin position="425"/>
        <end position="444"/>
    </location>
</feature>
<feature type="non-terminal residue" evidence="18">
    <location>
        <position position="1"/>
    </location>
</feature>
<evidence type="ECO:0000259" key="15">
    <source>
        <dbReference type="PROSITE" id="PS50892"/>
    </source>
</evidence>
<feature type="region of interest" description="Disordered" evidence="12">
    <location>
        <begin position="1305"/>
        <end position="1328"/>
    </location>
</feature>
<feature type="compositionally biased region" description="Basic and acidic residues" evidence="12">
    <location>
        <begin position="694"/>
        <end position="725"/>
    </location>
</feature>
<dbReference type="PROSITE" id="PS50892">
    <property type="entry name" value="V_SNARE"/>
    <property type="match status" value="1"/>
</dbReference>
<dbReference type="GO" id="GO:0005524">
    <property type="term" value="F:ATP binding"/>
    <property type="evidence" value="ECO:0007669"/>
    <property type="project" value="UniProtKB-KW"/>
</dbReference>
<feature type="compositionally biased region" description="Basic and acidic residues" evidence="12">
    <location>
        <begin position="1063"/>
        <end position="1076"/>
    </location>
</feature>
<dbReference type="SMART" id="SM00382">
    <property type="entry name" value="AAA"/>
    <property type="match status" value="2"/>
</dbReference>
<evidence type="ECO:0000256" key="13">
    <source>
        <dbReference type="SAM" id="Phobius"/>
    </source>
</evidence>
<dbReference type="InterPro" id="IPR010908">
    <property type="entry name" value="Longin_dom"/>
</dbReference>
<comment type="caution">
    <text evidence="18">The sequence shown here is derived from an EMBL/GenBank/DDBJ whole genome shotgun (WGS) entry which is preliminary data.</text>
</comment>
<evidence type="ECO:0000256" key="6">
    <source>
        <dbReference type="ARBA" id="ARBA00022741"/>
    </source>
</evidence>
<feature type="region of interest" description="Disordered" evidence="12">
    <location>
        <begin position="137"/>
        <end position="161"/>
    </location>
</feature>
<feature type="transmembrane region" description="Helical" evidence="13">
    <location>
        <begin position="1766"/>
        <end position="1791"/>
    </location>
</feature>
<dbReference type="GO" id="GO:0005743">
    <property type="term" value="C:mitochondrial inner membrane"/>
    <property type="evidence" value="ECO:0007669"/>
    <property type="project" value="TreeGrafter"/>
</dbReference>
<feature type="compositionally biased region" description="Low complexity" evidence="12">
    <location>
        <begin position="969"/>
        <end position="979"/>
    </location>
</feature>
<evidence type="ECO:0000256" key="4">
    <source>
        <dbReference type="ARBA" id="ARBA00022692"/>
    </source>
</evidence>
<dbReference type="PANTHER" id="PTHR43394">
    <property type="entry name" value="ATP-DEPENDENT PERMEASE MDL1, MITOCHONDRIAL"/>
    <property type="match status" value="1"/>
</dbReference>
<feature type="domain" description="ABC transmembrane type-1" evidence="17">
    <location>
        <begin position="1770"/>
        <end position="2060"/>
    </location>
</feature>
<proteinExistence type="inferred from homology"/>
<keyword evidence="10" id="KW-0325">Glycoprotein</keyword>
<feature type="compositionally biased region" description="Polar residues" evidence="12">
    <location>
        <begin position="280"/>
        <end position="315"/>
    </location>
</feature>
<dbReference type="CDD" id="cd18577">
    <property type="entry name" value="ABC_6TM_Pgp_ABCB1_D1_like"/>
    <property type="match status" value="1"/>
</dbReference>
<dbReference type="CDD" id="cd14824">
    <property type="entry name" value="Longin"/>
    <property type="match status" value="1"/>
</dbReference>
<feature type="region of interest" description="Disordered" evidence="12">
    <location>
        <begin position="250"/>
        <end position="402"/>
    </location>
</feature>
<dbReference type="CDD" id="cd03249">
    <property type="entry name" value="ABC_MTABC3_MDL1_MDL2"/>
    <property type="match status" value="2"/>
</dbReference>
<dbReference type="GO" id="GO:0005886">
    <property type="term" value="C:plasma membrane"/>
    <property type="evidence" value="ECO:0007669"/>
    <property type="project" value="UniProtKB-SubCell"/>
</dbReference>
<feature type="compositionally biased region" description="Basic and acidic residues" evidence="12">
    <location>
        <begin position="317"/>
        <end position="339"/>
    </location>
</feature>
<keyword evidence="5" id="KW-0677">Repeat</keyword>
<dbReference type="CDD" id="cd15866">
    <property type="entry name" value="R-SNARE_SEC22"/>
    <property type="match status" value="1"/>
</dbReference>
<feature type="region of interest" description="Disordered" evidence="12">
    <location>
        <begin position="1213"/>
        <end position="1265"/>
    </location>
</feature>
<feature type="domain" description="ABC transporter" evidence="16">
    <location>
        <begin position="2095"/>
        <end position="2331"/>
    </location>
</feature>
<feature type="transmembrane region" description="Helical" evidence="13">
    <location>
        <begin position="2447"/>
        <end position="2465"/>
    </location>
</feature>
<feature type="compositionally biased region" description="Basic and acidic residues" evidence="12">
    <location>
        <begin position="872"/>
        <end position="914"/>
    </location>
</feature>
<evidence type="ECO:0000256" key="2">
    <source>
        <dbReference type="ARBA" id="ARBA00007577"/>
    </source>
</evidence>
<feature type="compositionally biased region" description="Polar residues" evidence="12">
    <location>
        <begin position="734"/>
        <end position="744"/>
    </location>
</feature>
<feature type="compositionally biased region" description="Low complexity" evidence="12">
    <location>
        <begin position="1004"/>
        <end position="1014"/>
    </location>
</feature>
<dbReference type="Pfam" id="PF00005">
    <property type="entry name" value="ABC_tran"/>
    <property type="match status" value="2"/>
</dbReference>
<feature type="compositionally biased region" description="Basic and acidic residues" evidence="12">
    <location>
        <begin position="593"/>
        <end position="612"/>
    </location>
</feature>
<feature type="compositionally biased region" description="Basic and acidic residues" evidence="12">
    <location>
        <begin position="1367"/>
        <end position="1380"/>
    </location>
</feature>
<evidence type="ECO:0000256" key="10">
    <source>
        <dbReference type="ARBA" id="ARBA00023180"/>
    </source>
</evidence>
<dbReference type="EMBL" id="JAGKQH010000017">
    <property type="protein sequence ID" value="KAG6575425.1"/>
    <property type="molecule type" value="Genomic_DNA"/>
</dbReference>
<reference evidence="18 19" key="1">
    <citation type="journal article" date="2021" name="Hortic Res">
        <title>The domestication of Cucurbita argyrosperma as revealed by the genome of its wild relative.</title>
        <authorList>
            <person name="Barrera-Redondo J."/>
            <person name="Sanchez-de la Vega G."/>
            <person name="Aguirre-Liguori J.A."/>
            <person name="Castellanos-Morales G."/>
            <person name="Gutierrez-Guerrero Y.T."/>
            <person name="Aguirre-Dugua X."/>
            <person name="Aguirre-Planter E."/>
            <person name="Tenaillon M.I."/>
            <person name="Lira-Saade R."/>
            <person name="Eguiarte L.E."/>
        </authorList>
    </citation>
    <scope>NUCLEOTIDE SEQUENCE [LARGE SCALE GENOMIC DNA]</scope>
    <source>
        <strain evidence="18">JBR-2021</strain>
    </source>
</reference>
<feature type="transmembrane region" description="Helical" evidence="13">
    <location>
        <begin position="1919"/>
        <end position="1942"/>
    </location>
</feature>
<dbReference type="FunFam" id="1.20.5.110:FF:000028">
    <property type="entry name" value="25.3 kDa vesicle transport protein-like"/>
    <property type="match status" value="1"/>
</dbReference>
<evidence type="ECO:0000259" key="14">
    <source>
        <dbReference type="PROSITE" id="PS50859"/>
    </source>
</evidence>
<feature type="transmembrane region" description="Helical" evidence="13">
    <location>
        <begin position="3185"/>
        <end position="3205"/>
    </location>
</feature>
<feature type="transmembrane region" description="Helical" evidence="13">
    <location>
        <begin position="2668"/>
        <end position="2689"/>
    </location>
</feature>
<keyword evidence="4 13" id="KW-0812">Transmembrane</keyword>
<evidence type="ECO:0000313" key="19">
    <source>
        <dbReference type="Proteomes" id="UP000685013"/>
    </source>
</evidence>
<keyword evidence="3" id="KW-0813">Transport</keyword>
<feature type="transmembrane region" description="Helical" evidence="13">
    <location>
        <begin position="2554"/>
        <end position="2576"/>
    </location>
</feature>
<dbReference type="InterPro" id="IPR011527">
    <property type="entry name" value="ABC1_TM_dom"/>
</dbReference>
<dbReference type="Proteomes" id="UP000685013">
    <property type="component" value="Chromosome 17"/>
</dbReference>
<keyword evidence="6" id="KW-0547">Nucleotide-binding</keyword>
<gene>
    <name evidence="18" type="primary">ABCB19</name>
    <name evidence="18" type="ORF">SDJN03_26064</name>
</gene>
<evidence type="ECO:0000256" key="9">
    <source>
        <dbReference type="ARBA" id="ARBA00023136"/>
    </source>
</evidence>
<feature type="transmembrane region" description="Helical" evidence="13">
    <location>
        <begin position="1896"/>
        <end position="1912"/>
    </location>
</feature>
<accession>A0AAV6M5N9</accession>
<feature type="region of interest" description="Disordered" evidence="12">
    <location>
        <begin position="1342"/>
        <end position="1394"/>
    </location>
</feature>
<comment type="subcellular location">
    <subcellularLocation>
        <location evidence="1">Cell membrane</location>
        <topology evidence="1">Multi-pass membrane protein</topology>
    </subcellularLocation>
</comment>
<dbReference type="InterPro" id="IPR017871">
    <property type="entry name" value="ABC_transporter-like_CS"/>
</dbReference>
<feature type="domain" description="ABC transporter" evidence="16">
    <location>
        <begin position="2729"/>
        <end position="2965"/>
    </location>
</feature>
<protein>
    <submittedName>
        <fullName evidence="18">ABC transporter B family member 19</fullName>
    </submittedName>
</protein>
<feature type="compositionally biased region" description="Basic and acidic residues" evidence="12">
    <location>
        <begin position="563"/>
        <end position="576"/>
    </location>
</feature>
<feature type="domain" description="V-SNARE coiled-coil homology" evidence="15">
    <location>
        <begin position="3127"/>
        <end position="3187"/>
    </location>
</feature>
<dbReference type="Pfam" id="PF00664">
    <property type="entry name" value="ABC_membrane"/>
    <property type="match status" value="2"/>
</dbReference>
<dbReference type="InterPro" id="IPR042855">
    <property type="entry name" value="V_SNARE_CC"/>
</dbReference>
<evidence type="ECO:0000256" key="7">
    <source>
        <dbReference type="ARBA" id="ARBA00022840"/>
    </source>
</evidence>
<name>A0AAV6M5N9_9ROSI</name>
<evidence type="ECO:0000256" key="11">
    <source>
        <dbReference type="PROSITE-ProRule" id="PRU00290"/>
    </source>
</evidence>
<feature type="compositionally biased region" description="Polar residues" evidence="12">
    <location>
        <begin position="928"/>
        <end position="945"/>
    </location>
</feature>
<dbReference type="FunFam" id="1.20.1560.10:FF:000155">
    <property type="entry name" value="ATP-binding cassette transporter, subfamily B, member 2, group MDR/PGP protein PpABCB2"/>
    <property type="match status" value="1"/>
</dbReference>
<feature type="compositionally biased region" description="Polar residues" evidence="12">
    <location>
        <begin position="1022"/>
        <end position="1032"/>
    </location>
</feature>
<feature type="compositionally biased region" description="Polar residues" evidence="12">
    <location>
        <begin position="980"/>
        <end position="1003"/>
    </location>
</feature>
<dbReference type="FunFam" id="3.30.450.50:FF:000003">
    <property type="entry name" value="25.3 kDa vesicle transport protein-like"/>
    <property type="match status" value="1"/>
</dbReference>
<feature type="transmembrane region" description="Helical" evidence="13">
    <location>
        <begin position="2004"/>
        <end position="2025"/>
    </location>
</feature>
<organism evidence="18 19">
    <name type="scientific">Cucurbita argyrosperma subsp. sororia</name>
    <dbReference type="NCBI Taxonomy" id="37648"/>
    <lineage>
        <taxon>Eukaryota</taxon>
        <taxon>Viridiplantae</taxon>
        <taxon>Streptophyta</taxon>
        <taxon>Embryophyta</taxon>
        <taxon>Tracheophyta</taxon>
        <taxon>Spermatophyta</taxon>
        <taxon>Magnoliopsida</taxon>
        <taxon>eudicotyledons</taxon>
        <taxon>Gunneridae</taxon>
        <taxon>Pentapetalae</taxon>
        <taxon>rosids</taxon>
        <taxon>fabids</taxon>
        <taxon>Cucurbitales</taxon>
        <taxon>Cucurbitaceae</taxon>
        <taxon>Cucurbiteae</taxon>
        <taxon>Cucurbita</taxon>
    </lineage>
</organism>
<dbReference type="SMART" id="SM01270">
    <property type="entry name" value="Longin"/>
    <property type="match status" value="1"/>
</dbReference>
<dbReference type="PROSITE" id="PS50859">
    <property type="entry name" value="LONGIN"/>
    <property type="match status" value="1"/>
</dbReference>
<feature type="region of interest" description="Disordered" evidence="12">
    <location>
        <begin position="643"/>
        <end position="762"/>
    </location>
</feature>
<dbReference type="PROSITE" id="PS50929">
    <property type="entry name" value="ABC_TM1F"/>
    <property type="match status" value="2"/>
</dbReference>
<dbReference type="InterPro" id="IPR003439">
    <property type="entry name" value="ABC_transporter-like_ATP-bd"/>
</dbReference>
<keyword evidence="7" id="KW-0067">ATP-binding</keyword>
<evidence type="ECO:0000256" key="12">
    <source>
        <dbReference type="SAM" id="MobiDB-lite"/>
    </source>
</evidence>
<dbReference type="Pfam" id="PF00957">
    <property type="entry name" value="Synaptobrevin"/>
    <property type="match status" value="1"/>
</dbReference>
<keyword evidence="8 13" id="KW-1133">Transmembrane helix</keyword>
<dbReference type="PANTHER" id="PTHR43394:SF11">
    <property type="entry name" value="ATP-BINDING CASSETTE TRANSPORTER"/>
    <property type="match status" value="1"/>
</dbReference>
<evidence type="ECO:0000313" key="18">
    <source>
        <dbReference type="EMBL" id="KAG6575425.1"/>
    </source>
</evidence>
<dbReference type="GO" id="GO:0016887">
    <property type="term" value="F:ATP hydrolysis activity"/>
    <property type="evidence" value="ECO:0007669"/>
    <property type="project" value="InterPro"/>
</dbReference>
<feature type="transmembrane region" description="Helical" evidence="13">
    <location>
        <begin position="2528"/>
        <end position="2548"/>
    </location>
</feature>
<feature type="compositionally biased region" description="Polar residues" evidence="12">
    <location>
        <begin position="513"/>
        <end position="522"/>
    </location>
</feature>
<dbReference type="InterPro" id="IPR039421">
    <property type="entry name" value="Type_1_exporter"/>
</dbReference>
<feature type="transmembrane region" description="Helical" evidence="13">
    <location>
        <begin position="1812"/>
        <end position="1833"/>
    </location>
</feature>
<dbReference type="GO" id="GO:0015421">
    <property type="term" value="F:ABC-type oligopeptide transporter activity"/>
    <property type="evidence" value="ECO:0007669"/>
    <property type="project" value="TreeGrafter"/>
</dbReference>
<keyword evidence="11" id="KW-0175">Coiled coil</keyword>
<dbReference type="PROSITE" id="PS50893">
    <property type="entry name" value="ABC_TRANSPORTER_2"/>
    <property type="match status" value="2"/>
</dbReference>
<dbReference type="GO" id="GO:0090374">
    <property type="term" value="P:oligopeptide export from mitochondrion"/>
    <property type="evidence" value="ECO:0007669"/>
    <property type="project" value="TreeGrafter"/>
</dbReference>
<feature type="compositionally biased region" description="Polar residues" evidence="12">
    <location>
        <begin position="1230"/>
        <end position="1242"/>
    </location>
</feature>
<feature type="transmembrane region" description="Helical" evidence="13">
    <location>
        <begin position="2631"/>
        <end position="2656"/>
    </location>
</feature>
<feature type="domain" description="Longin" evidence="14">
    <location>
        <begin position="2976"/>
        <end position="3112"/>
    </location>
</feature>
<feature type="compositionally biased region" description="Polar residues" evidence="12">
    <location>
        <begin position="1213"/>
        <end position="1222"/>
    </location>
</feature>
<dbReference type="Pfam" id="PF13774">
    <property type="entry name" value="Longin"/>
    <property type="match status" value="1"/>
</dbReference>
<sequence>MRTSRQRCFLLYFFEVLRSYQALSGAREMKPETPLDFAVFQLSPRRSRCELFVSSHGNTEKLASGSVKPFVTQLKAAEEQFAHAVQTIKLEVERGGDAWFTKGTLERFVRFVSTPEILELVNTFDVEMSQLESARRIYSQGEGDRHSGTSGGDGTGTGSTDETKKELLKAIDVRLVAVKQDLVTASARALAAGFNPSTVSGLQLFADHFGARRLTEACSSFISLCRRRPELINTWAPGVDDRAIRSSCGSDMSIDDISEDPVGTHIKPQNQTQSKHDPQFGTTSQTEEQYSQLDESRSTTCQPAKSSATFSSRRNVNLKDETKVETGTENLEKEKKEEETPTESSSTPVGRPARRLSVQDRINLFENKQKENTSGSGGGKPVSGKPPELRRLSSDVSSAPSVVEKAVLRRWSGVSDMSIDFSNEKKDVESPLCTPSSSSISDSKSNIFSGATEIQSEKSFPDLESKTKLEKRVNLVRVGDEEAKQQAEEQNPVEDYSGKEAGVSKAPVDWKDQSASQAQVRSFSGGADPVGLNDRGVSQVGAKNLSTSDDKSTAFKGVLGSETKGKSSADRAEIDGAKNQVSSQVDAFAKTAGDTDGRLGSKMDDSGPRDFSAHPLRPMGHRSRSRSFSNQFEYGGIKLESSSTQLHEVDSGQLPQQRRSFKAEPEAVAGKNPASSCTHNLKVEDFGAQKMKLQKPDSAGRKQVDKSQVGREESSYLHERSKMDMIGKSVPDGQESTPTTSSISGERVPRVRQTKGNQELNDELKMKANELEKLFAEHKLRVPGEHSSSARRNNTADVQLDHTIGSQHRTSSALDTSPAQVVERSAVIESTGSSNKMENIYTTPAKLVNNYDFSDDSRGKFYNKYMQKRDAKLREEWSSKRAEKEAKMKAMQDSLEKSKAEMKAKFSDSVDRQDSVASARRRTDKLRSFNSRSQTRDQPLINSTQSEDDGDFPEALEQKFNGNDRLHSDSYVSDSASRSNQNKKASTGRNLSSTPRSTGVSAPSLSLAKVSHSSSGKRRGQTENLLAQSVPNFSELRKENTKPSGGGKSSARPLTRTYSRGKTSNEEPAIKEEKPRRAQSSRKNSASAIDFKDISPLIMDNAVLAPLILDEEQNDESIYDKYLKGIESKTFLRKGNSIGPGAGTSIAKLKASVESETLNDDEEFDEVAFEGSEIMPKREEEEEEEHEKIEIKLAHMDNGKLRLIQESGRSINSGSEIENSMRSHSHSQVDHSTNSELPSTLPSFHKAPQDSPGESPRSWNARMNHPFSYPHEASDIDAYMDSPIGSPASWNSHNITQAETDVARMRKKWGSAQKPSLIATSSSQSRKDVATGFKRLLKFGRKSRGTESMVDWISATTSEGDDDTEDGRDPASRSSEDLRKSRMGFSEGHDDGFNESELYCEQVQELRSSIPAPPADFKLREDHLSGSSLKAPRSFFSLSTFRSKGTDSTSSHLACLQAQEHGKTTKPTPHSPSSRRHLPLYMHPQLPWIPHLQQIRQSSMTPRSFAVIRFSPFVIPFETPFTAMSAVPGCRRHYPTPASSTDVSISFSQLDSSIVTRKSTPETRSLNLHPSTPFATDDDKSWQGELSWQFEPTGWRDSRNFGIALGPWAASIAPSSFSTTHALRRTANDYYLSPSRRVRRNVPSPYSDGSCYGYIPAGRVELQSFVGGETENSLFIGESYIPSETSKIGPYSCQKNGSKGPLADKDELSKNYHAISEHSFNFEHSRMYSSYTDDSVSDASDEEDEVEPAKAVGLFSLFKYSTKWDFLLIILGCLGALINGGSLPWYSYLFGNFVNQLAIESSEADKTQMMRDVARICLFMTGLAAIVVVGAYMEITCWRLVGDRSAQRIRMMYLRAVLRQDISFFDTKISTGDIMHGISSDVAQIQEVMGEKMAHFIHHIFTFICGYVVGFLRSWKVSLVVFSVTPLMMFCGIAYKAIYVGLASKEEASYRKAGGVAEQAISSIRTVFSFVAEDNLGAKYAELLENSVPFGRRIGFSKGVGMGVIYLVTYSTWALAFWYGAILVARKEINGGDAIACFFGINVGGRGLALSLSYFAQFAQGTVAAGRIFTIIDRVPEIDSYSPMGRTLQNVRGRIEFKGVSFTYPSRPDTMILKSLNLVFPASKTLALVGASGGGKSTIFALIERFYDPIEGTISLDGCDIRTLQIKWLRDQIGMVGQEPVLFATSIIENVMMGKENATEKEAIAACIAANADNFISGLPQGYNTQVGDRGALLSGGQKQRIALARAMIKDPKILLLDEPTSALDSESESTVQKAIHQLSLGRTTIVIAHRLATVRNSHAIAVIEHGSVVEIGTHRQLMEREGAYYNLAKLASEAVRETSPQQNEIQKFTDLSFNDISKSEYVVEFPKSKYFKSTLEDKQEEKKEEKQRNVRIAEILKLQKPEIPILILGFLMGLGAGAILSIFPFVLGEALQVYFDSETSRMKAKVGHLCIVLVGLGIGCIVFMTGQQGFCGWAGTKLTVRVRDLLFRSILKQEPGWFDFPENSTGILISRLSIDCIYFRSFLGDRISVLLMGLSAAAVGLGLSFWLEWRLTMLAAALTPFTLGASYISLIINIGPKLDERAYAKASNIASGAVSNIRTVTTFSAQEQLVKAFNRSLSKPKKKSVKTSQILGLTFGFSQGAMYGAYTLTLWFAAHLVQQGKTSFGDVYKIFLILVLSSFSVGQLAGLAPDTSMAETAIPAVLDIIDRRPLIGVGKGKSTKNERKSFGVEFKMVTFAYPSRPEIIVLKDFCLKIKECSTVALVGESGSGKSTVIWLTQRFYDPNRGKVLMGGVDLREMNVKWLRRQTALVGQEPTLCAGSLRDNIAFANPKASWTEIEEAARDAYIHKFISGLPQGYDTQVGESGVQLSGGQKQRIAIARAILKKSSVLLLDEASSALDLESEKHVQAALRKVSKEATTIIVAHRLSSIRNAGMIAVIRNGSVVEHGCHDTLMAKARLGGVYANMVRAESEATARIVYRRLDRTLSFTHRADGEPPNVIACWGTDRTEDEGLDDGRDMQDAEFYKQQVKALFKNLSRGQNEASRMSIETGPYVFHYIIEGRVCYLTMCDRAYPKKLAFQYLEDLKNEFERVNGAQIETAARPYAFIKFDTYIQKTKKLYQDTRTQRNIAKLNDELYEVHQIMTRNVQEVLGVGEKLDQVSQMSSRLTSESRIYADKARDLNRQALIRKWAPVAIVFGVVFLLFWFKSKLW</sequence>
<keyword evidence="9 13" id="KW-0472">Membrane</keyword>
<dbReference type="FunFam" id="3.40.50.300:FF:000251">
    <property type="entry name" value="ABC transporter B family member 19"/>
    <property type="match status" value="1"/>
</dbReference>
<dbReference type="CDD" id="cd18578">
    <property type="entry name" value="ABC_6TM_Pgp_ABCB1_D2_like"/>
    <property type="match status" value="1"/>
</dbReference>
<comment type="similarity">
    <text evidence="2">Belongs to the ABC transporter superfamily. ABCB family. Multidrug resistance exporter (TC 3.A.1.201) subfamily.</text>
</comment>
<evidence type="ECO:0000256" key="1">
    <source>
        <dbReference type="ARBA" id="ARBA00004651"/>
    </source>
</evidence>
<evidence type="ECO:0000256" key="8">
    <source>
        <dbReference type="ARBA" id="ARBA00022989"/>
    </source>
</evidence>
<feature type="region of interest" description="Disordered" evidence="12">
    <location>
        <begin position="872"/>
        <end position="1087"/>
    </location>
</feature>
<feature type="transmembrane region" description="Helical" evidence="13">
    <location>
        <begin position="2406"/>
        <end position="2427"/>
    </location>
</feature>
<feature type="region of interest" description="Disordered" evidence="12">
    <location>
        <begin position="480"/>
        <end position="629"/>
    </location>
</feature>
<keyword evidence="19" id="KW-1185">Reference proteome</keyword>
<feature type="domain" description="ABC transmembrane type-1" evidence="17">
    <location>
        <begin position="2408"/>
        <end position="2694"/>
    </location>
</feature>
<evidence type="ECO:0000259" key="16">
    <source>
        <dbReference type="PROSITE" id="PS50893"/>
    </source>
</evidence>
<dbReference type="FunFam" id="3.40.50.300:FF:000066">
    <property type="entry name" value="ABC transporter B family member 1"/>
    <property type="match status" value="1"/>
</dbReference>
<dbReference type="PROSITE" id="PS00211">
    <property type="entry name" value="ABC_TRANSPORTER_1"/>
    <property type="match status" value="2"/>
</dbReference>